<evidence type="ECO:0000256" key="1">
    <source>
        <dbReference type="ARBA" id="ARBA00004193"/>
    </source>
</evidence>
<keyword evidence="6" id="KW-0808">Transferase</keyword>
<dbReference type="FunCoup" id="Q2QJG8">
    <property type="interactions" value="24"/>
</dbReference>
<dbReference type="GO" id="GO:0005615">
    <property type="term" value="C:extracellular space"/>
    <property type="evidence" value="ECO:0007669"/>
    <property type="project" value="TreeGrafter"/>
</dbReference>
<feature type="binding site" evidence="16">
    <location>
        <position position="94"/>
    </location>
    <ligand>
        <name>Ca(2+)</name>
        <dbReference type="ChEBI" id="CHEBI:29108"/>
        <label>1</label>
    </ligand>
</feature>
<dbReference type="InterPro" id="IPR036844">
    <property type="entry name" value="Hint_dom_sf"/>
</dbReference>
<keyword evidence="4" id="KW-1003">Cell membrane</keyword>
<keyword evidence="13" id="KW-0564">Palmitate</keyword>
<evidence type="ECO:0000256" key="5">
    <source>
        <dbReference type="ARBA" id="ARBA00022670"/>
    </source>
</evidence>
<evidence type="ECO:0000256" key="7">
    <source>
        <dbReference type="ARBA" id="ARBA00022723"/>
    </source>
</evidence>
<dbReference type="InterPro" id="IPR050387">
    <property type="entry name" value="Hedgehog_Signaling"/>
</dbReference>
<feature type="binding site" evidence="16">
    <location>
        <position position="146"/>
    </location>
    <ligand>
        <name>Zn(2+)</name>
        <dbReference type="ChEBI" id="CHEBI:29105"/>
    </ligand>
</feature>
<keyword evidence="3" id="KW-0217">Developmental protein</keyword>
<reference evidence="20" key="1">
    <citation type="journal article" date="2006" name="Dev. Biol.">
        <title>Expression of 'segmentation' genes during larval and juvenile development in the polychaetes Capitella sp. I and H. elegans.</title>
        <authorList>
            <person name="Seaver E.C."/>
            <person name="Kaneshige L.M."/>
        </authorList>
    </citation>
    <scope>NUCLEOTIDE SEQUENCE</scope>
</reference>
<dbReference type="EnsemblMetazoa" id="CapteT129621">
    <property type="protein sequence ID" value="CapteP129621"/>
    <property type="gene ID" value="CapteG129621"/>
</dbReference>
<dbReference type="InterPro" id="IPR001767">
    <property type="entry name" value="Hedgehog_Hint"/>
</dbReference>
<evidence type="ECO:0000256" key="17">
    <source>
        <dbReference type="SAM" id="SignalP"/>
    </source>
</evidence>
<dbReference type="SUPFAM" id="SSF55166">
    <property type="entry name" value="Hedgehog/DD-peptidase"/>
    <property type="match status" value="1"/>
</dbReference>
<reference evidence="23" key="2">
    <citation type="submission" date="2012-12" db="EMBL/GenBank/DDBJ databases">
        <authorList>
            <person name="Hellsten U."/>
            <person name="Grimwood J."/>
            <person name="Chapman J.A."/>
            <person name="Shapiro H."/>
            <person name="Aerts A."/>
            <person name="Otillar R.P."/>
            <person name="Terry A.Y."/>
            <person name="Boore J.L."/>
            <person name="Simakov O."/>
            <person name="Marletaz F."/>
            <person name="Cho S.-J."/>
            <person name="Edsinger-Gonzales E."/>
            <person name="Havlak P."/>
            <person name="Kuo D.-H."/>
            <person name="Larsson T."/>
            <person name="Lv J."/>
            <person name="Arendt D."/>
            <person name="Savage R."/>
            <person name="Osoegawa K."/>
            <person name="de Jong P."/>
            <person name="Lindberg D.R."/>
            <person name="Seaver E.C."/>
            <person name="Weisblat D.A."/>
            <person name="Putnam N.H."/>
            <person name="Grigoriev I.V."/>
            <person name="Rokhsar D.S."/>
        </authorList>
    </citation>
    <scope>NUCLEOTIDE SEQUENCE</scope>
    <source>
        <strain evidence="23">I ESC-2004</strain>
    </source>
</reference>
<dbReference type="InterPro" id="IPR006141">
    <property type="entry name" value="Intein_N"/>
</dbReference>
<dbReference type="PIRSF" id="PIRSF009400">
    <property type="entry name" value="Peptidase_C46"/>
    <property type="match status" value="1"/>
</dbReference>
<evidence type="ECO:0000313" key="23">
    <source>
        <dbReference type="Proteomes" id="UP000014760"/>
    </source>
</evidence>
<evidence type="ECO:0000256" key="11">
    <source>
        <dbReference type="ARBA" id="ARBA00022837"/>
    </source>
</evidence>
<feature type="binding site" evidence="16">
    <location>
        <position position="130"/>
    </location>
    <ligand>
        <name>Ca(2+)</name>
        <dbReference type="ChEBI" id="CHEBI:29108"/>
        <label>2</label>
    </ligand>
</feature>
<dbReference type="GO" id="GO:0007224">
    <property type="term" value="P:smoothened signaling pathway"/>
    <property type="evidence" value="ECO:0007669"/>
    <property type="project" value="TreeGrafter"/>
</dbReference>
<comment type="similarity">
    <text evidence="2">Belongs to the hedgehog family.</text>
</comment>
<keyword evidence="16" id="KW-0862">Zinc</keyword>
<keyword evidence="12" id="KW-0472">Membrane</keyword>
<feature type="binding site" evidence="16">
    <location>
        <position position="125"/>
    </location>
    <ligand>
        <name>Ca(2+)</name>
        <dbReference type="ChEBI" id="CHEBI:29108"/>
        <label>2</label>
    </ligand>
</feature>
<evidence type="ECO:0000256" key="16">
    <source>
        <dbReference type="PIRSR" id="PIRSR009400-2"/>
    </source>
</evidence>
<organism evidence="20">
    <name type="scientific">Capitella teleta</name>
    <name type="common">Polychaete worm</name>
    <dbReference type="NCBI Taxonomy" id="283909"/>
    <lineage>
        <taxon>Eukaryota</taxon>
        <taxon>Metazoa</taxon>
        <taxon>Spiralia</taxon>
        <taxon>Lophotrochozoa</taxon>
        <taxon>Annelida</taxon>
        <taxon>Polychaeta</taxon>
        <taxon>Sedentaria</taxon>
        <taxon>Scolecida</taxon>
        <taxon>Capitellidae</taxon>
        <taxon>Capitella</taxon>
    </lineage>
</organism>
<feature type="binding site" evidence="16">
    <location>
        <position position="125"/>
    </location>
    <ligand>
        <name>Ca(2+)</name>
        <dbReference type="ChEBI" id="CHEBI:29108"/>
        <label>1</label>
    </ligand>
</feature>
<dbReference type="FunFam" id="3.30.1380.10:FF:000001">
    <property type="entry name" value="Indian hedgehog"/>
    <property type="match status" value="1"/>
</dbReference>
<dbReference type="GO" id="GO:0016740">
    <property type="term" value="F:transferase activity"/>
    <property type="evidence" value="ECO:0007669"/>
    <property type="project" value="UniProtKB-KW"/>
</dbReference>
<dbReference type="OMA" id="HWVSSLL"/>
<evidence type="ECO:0000256" key="14">
    <source>
        <dbReference type="ARBA" id="ARBA00023288"/>
    </source>
</evidence>
<dbReference type="PANTHER" id="PTHR11889:SF31">
    <property type="entry name" value="PROTEIN HEDGEHOG"/>
    <property type="match status" value="1"/>
</dbReference>
<dbReference type="GO" id="GO:0016539">
    <property type="term" value="P:intein-mediated protein splicing"/>
    <property type="evidence" value="ECO:0007669"/>
    <property type="project" value="InterPro"/>
</dbReference>
<keyword evidence="9" id="KW-0378">Hydrolase</keyword>
<reference evidence="21 23" key="3">
    <citation type="journal article" date="2013" name="Nature">
        <title>Insights into bilaterian evolution from three spiralian genomes.</title>
        <authorList>
            <person name="Simakov O."/>
            <person name="Marletaz F."/>
            <person name="Cho S.J."/>
            <person name="Edsinger-Gonzales E."/>
            <person name="Havlak P."/>
            <person name="Hellsten U."/>
            <person name="Kuo D.H."/>
            <person name="Larsson T."/>
            <person name="Lv J."/>
            <person name="Arendt D."/>
            <person name="Savage R."/>
            <person name="Osoegawa K."/>
            <person name="de Jong P."/>
            <person name="Grimwood J."/>
            <person name="Chapman J.A."/>
            <person name="Shapiro H."/>
            <person name="Aerts A."/>
            <person name="Otillar R.P."/>
            <person name="Terry A.Y."/>
            <person name="Boore J.L."/>
            <person name="Grigoriev I.V."/>
            <person name="Lindberg D.R."/>
            <person name="Seaver E.C."/>
            <person name="Weisblat D.A."/>
            <person name="Putnam N.H."/>
            <person name="Rokhsar D.S."/>
        </authorList>
    </citation>
    <scope>NUCLEOTIDE SEQUENCE</scope>
    <source>
        <strain evidence="21 23">I ESC-2004</strain>
    </source>
</reference>
<dbReference type="GO" id="GO:0005509">
    <property type="term" value="F:calcium ion binding"/>
    <property type="evidence" value="ECO:0007669"/>
    <property type="project" value="TreeGrafter"/>
</dbReference>
<keyword evidence="10" id="KW-0068">Autocatalytic cleavage</keyword>
<evidence type="ECO:0000313" key="20">
    <source>
        <dbReference type="EMBL" id="AAZ04357.1"/>
    </source>
</evidence>
<dbReference type="GO" id="GO:0016540">
    <property type="term" value="P:protein autoprocessing"/>
    <property type="evidence" value="ECO:0007669"/>
    <property type="project" value="InterPro"/>
</dbReference>
<keyword evidence="7 16" id="KW-0479">Metal-binding</keyword>
<comment type="subcellular location">
    <subcellularLocation>
        <location evidence="1">Cell membrane</location>
        <topology evidence="1">Lipid-anchor</topology>
    </subcellularLocation>
</comment>
<dbReference type="EMBL" id="AMQN01006292">
    <property type="status" value="NOT_ANNOTATED_CDS"/>
    <property type="molecule type" value="Genomic_DNA"/>
</dbReference>
<dbReference type="PANTHER" id="PTHR11889">
    <property type="entry name" value="HEDGEHOG"/>
    <property type="match status" value="1"/>
</dbReference>
<keyword evidence="11 16" id="KW-0106">Calcium</keyword>
<evidence type="ECO:0000256" key="2">
    <source>
        <dbReference type="ARBA" id="ARBA00010649"/>
    </source>
</evidence>
<keyword evidence="14" id="KW-0449">Lipoprotein</keyword>
<feature type="domain" description="Hint" evidence="18">
    <location>
        <begin position="295"/>
        <end position="339"/>
    </location>
</feature>
<dbReference type="HOGENOM" id="CLU_034686_0_0_1"/>
<evidence type="ECO:0000256" key="9">
    <source>
        <dbReference type="ARBA" id="ARBA00022801"/>
    </source>
</evidence>
<feature type="binding site" evidence="16">
    <location>
        <position position="124"/>
    </location>
    <ligand>
        <name>Ca(2+)</name>
        <dbReference type="ChEBI" id="CHEBI:29108"/>
        <label>1</label>
    </ligand>
</feature>
<evidence type="ECO:0000256" key="8">
    <source>
        <dbReference type="ARBA" id="ARBA00022729"/>
    </source>
</evidence>
<evidence type="ECO:0000256" key="12">
    <source>
        <dbReference type="ARBA" id="ARBA00023136"/>
    </source>
</evidence>
<dbReference type="PROSITE" id="PS50817">
    <property type="entry name" value="INTEIN_N_TER"/>
    <property type="match status" value="1"/>
</dbReference>
<feature type="signal peptide" evidence="17">
    <location>
        <begin position="1"/>
        <end position="22"/>
    </location>
</feature>
<feature type="binding site" evidence="16">
    <location>
        <position position="139"/>
    </location>
    <ligand>
        <name>Zn(2+)</name>
        <dbReference type="ChEBI" id="CHEBI:29105"/>
    </ligand>
</feature>
<protein>
    <submittedName>
        <fullName evidence="20 22">Hedgehog protein</fullName>
    </submittedName>
</protein>
<dbReference type="Gene3D" id="2.170.16.10">
    <property type="entry name" value="Hedgehog/Intein (Hint) domain"/>
    <property type="match status" value="1"/>
</dbReference>
<dbReference type="InterPro" id="IPR003587">
    <property type="entry name" value="Hint_dom_N"/>
</dbReference>
<evidence type="ECO:0000256" key="13">
    <source>
        <dbReference type="ARBA" id="ARBA00023139"/>
    </source>
</evidence>
<dbReference type="PRINTS" id="PR00632">
    <property type="entry name" value="SONICHHOG"/>
</dbReference>
<gene>
    <name evidence="21" type="ORF">CAPTEDRAFT_129621</name>
</gene>
<dbReference type="InterPro" id="IPR000320">
    <property type="entry name" value="Hedgehog_signalling_dom"/>
</dbReference>
<dbReference type="InterPro" id="IPR003586">
    <property type="entry name" value="Hint_dom_C"/>
</dbReference>
<dbReference type="GO" id="GO:0001708">
    <property type="term" value="P:cell fate specification"/>
    <property type="evidence" value="ECO:0007669"/>
    <property type="project" value="TreeGrafter"/>
</dbReference>
<evidence type="ECO:0000259" key="19">
    <source>
        <dbReference type="SMART" id="SM00306"/>
    </source>
</evidence>
<dbReference type="STRING" id="283909.Q2QJG8"/>
<evidence type="ECO:0000256" key="4">
    <source>
        <dbReference type="ARBA" id="ARBA00022475"/>
    </source>
</evidence>
<dbReference type="GO" id="GO:0007267">
    <property type="term" value="P:cell-cell signaling"/>
    <property type="evidence" value="ECO:0007669"/>
    <property type="project" value="InterPro"/>
</dbReference>
<evidence type="ECO:0000256" key="6">
    <source>
        <dbReference type="ARBA" id="ARBA00022679"/>
    </source>
</evidence>
<dbReference type="CDD" id="cd00081">
    <property type="entry name" value="Hint"/>
    <property type="match status" value="1"/>
</dbReference>
<dbReference type="GO" id="GO:0010468">
    <property type="term" value="P:regulation of gene expression"/>
    <property type="evidence" value="ECO:0007669"/>
    <property type="project" value="TreeGrafter"/>
</dbReference>
<accession>Q2QJG8</accession>
<feature type="chain" id="PRO_5010843031" evidence="17">
    <location>
        <begin position="23"/>
        <end position="391"/>
    </location>
</feature>
<reference evidence="22" key="4">
    <citation type="submission" date="2015-06" db="UniProtKB">
        <authorList>
            <consortium name="EnsemblMetazoa"/>
        </authorList>
    </citation>
    <scope>IDENTIFICATION</scope>
</reference>
<dbReference type="AlphaFoldDB" id="Q2QJG8"/>
<evidence type="ECO:0000259" key="18">
    <source>
        <dbReference type="SMART" id="SM00305"/>
    </source>
</evidence>
<dbReference type="Pfam" id="PF01079">
    <property type="entry name" value="Hint"/>
    <property type="match status" value="1"/>
</dbReference>
<feature type="binding site" evidence="16">
    <location>
        <position position="89"/>
    </location>
    <ligand>
        <name>Ca(2+)</name>
        <dbReference type="ChEBI" id="CHEBI:29108"/>
        <label>2</label>
    </ligand>
</feature>
<dbReference type="GO" id="GO:0008233">
    <property type="term" value="F:peptidase activity"/>
    <property type="evidence" value="ECO:0007669"/>
    <property type="project" value="UniProtKB-KW"/>
</dbReference>
<sequence length="391" mass="43512">MHFHDHLFFVFCLLALSRPAWACGPGRASGRRRGARKMTPLVFKQHVPNISENTLGASGLNEGRITRDDPRFKDLVENYNPDVVFKDEEGTGADRIMSQRCKDKINTLAISVMNQWPGVKLKVTEAWDEDGFHAKDSLHYEGRAVDITTDDRDRSKYGMLARLAVEAGFDWVYYENRGHIHCSVKSDSSITAKTGGCFSADDTVKRVDGSSLPIQHLRIGDAIQASTDNGDVVYSPVILFLHREENAVASFVTLKTEGGRSLTLSPSHLIHTAEHGEIYASDVKIGQHLLALNNNRSLDKDPVVAMTTQYRRGVFAPLTAIGTIVVNDISSSCYAHVQSHAFAHAFLAPVRWHYQVLPVSDSPQEGVHWYVQLLYDISTYVLPSKMVFSPS</sequence>
<dbReference type="InterPro" id="IPR001657">
    <property type="entry name" value="Hedgehog"/>
</dbReference>
<dbReference type="Proteomes" id="UP000014760">
    <property type="component" value="Unassembled WGS sequence"/>
</dbReference>
<feature type="binding site" evidence="16">
    <location>
        <position position="128"/>
    </location>
    <ligand>
        <name>Ca(2+)</name>
        <dbReference type="ChEBI" id="CHEBI:29108"/>
        <label>2</label>
    </ligand>
</feature>
<dbReference type="EMBL" id="DQ066657">
    <property type="protein sequence ID" value="AAZ04357.1"/>
    <property type="molecule type" value="mRNA"/>
</dbReference>
<feature type="binding site" evidence="16">
    <location>
        <position position="181"/>
    </location>
    <ligand>
        <name>Zn(2+)</name>
        <dbReference type="ChEBI" id="CHEBI:29105"/>
    </ligand>
</feature>
<dbReference type="SMART" id="SM00305">
    <property type="entry name" value="HintC"/>
    <property type="match status" value="1"/>
</dbReference>
<dbReference type="GO" id="GO:0005886">
    <property type="term" value="C:plasma membrane"/>
    <property type="evidence" value="ECO:0007669"/>
    <property type="project" value="UniProtKB-SubCell"/>
</dbReference>
<name>Q2QJG8_CAPTE</name>
<comment type="catalytic activity">
    <reaction evidence="15">
        <text>glycyl-L-cysteinyl-[protein] + cholesterol + H(+) = [protein]-C-terminal glycyl cholesterol ester + N-terminal L-cysteinyl-[protein]</text>
        <dbReference type="Rhea" id="RHEA:59504"/>
        <dbReference type="Rhea" id="RHEA-COMP:12707"/>
        <dbReference type="Rhea" id="RHEA-COMP:15369"/>
        <dbReference type="Rhea" id="RHEA-COMP:15374"/>
        <dbReference type="ChEBI" id="CHEBI:15378"/>
        <dbReference type="ChEBI" id="CHEBI:16113"/>
        <dbReference type="ChEBI" id="CHEBI:65250"/>
        <dbReference type="ChEBI" id="CHEBI:143135"/>
        <dbReference type="ChEBI" id="CHEBI:143140"/>
    </reaction>
    <physiologicalReaction direction="left-to-right" evidence="15">
        <dbReference type="Rhea" id="RHEA:59505"/>
    </physiologicalReaction>
</comment>
<dbReference type="OrthoDB" id="5212at2759"/>
<dbReference type="SMART" id="SM00306">
    <property type="entry name" value="HintN"/>
    <property type="match status" value="1"/>
</dbReference>
<evidence type="ECO:0000256" key="3">
    <source>
        <dbReference type="ARBA" id="ARBA00022473"/>
    </source>
</evidence>
<evidence type="ECO:0000256" key="15">
    <source>
        <dbReference type="ARBA" id="ARBA00048589"/>
    </source>
</evidence>
<feature type="binding site" evidence="16">
    <location>
        <position position="88"/>
    </location>
    <ligand>
        <name>Ca(2+)</name>
        <dbReference type="ChEBI" id="CHEBI:29108"/>
        <label>1</label>
    </ligand>
</feature>
<keyword evidence="23" id="KW-1185">Reference proteome</keyword>
<dbReference type="GO" id="GO:0048731">
    <property type="term" value="P:system development"/>
    <property type="evidence" value="ECO:0007669"/>
    <property type="project" value="UniProtKB-ARBA"/>
</dbReference>
<dbReference type="GO" id="GO:0005113">
    <property type="term" value="F:patched binding"/>
    <property type="evidence" value="ECO:0007669"/>
    <property type="project" value="TreeGrafter"/>
</dbReference>
<evidence type="ECO:0000256" key="10">
    <source>
        <dbReference type="ARBA" id="ARBA00022813"/>
    </source>
</evidence>
<evidence type="ECO:0000313" key="22">
    <source>
        <dbReference type="EnsemblMetazoa" id="CapteP129621"/>
    </source>
</evidence>
<feature type="domain" description="Hint" evidence="19">
    <location>
        <begin position="195"/>
        <end position="293"/>
    </location>
</feature>
<dbReference type="Gene3D" id="3.30.1380.10">
    <property type="match status" value="1"/>
</dbReference>
<proteinExistence type="evidence at transcript level"/>
<dbReference type="InterPro" id="IPR009045">
    <property type="entry name" value="Zn_M74/Hedgehog-like"/>
</dbReference>
<dbReference type="EMBL" id="KB298038">
    <property type="protein sequence ID" value="ELU09678.1"/>
    <property type="molecule type" value="Genomic_DNA"/>
</dbReference>
<keyword evidence="5" id="KW-0645">Protease</keyword>
<evidence type="ECO:0000313" key="21">
    <source>
        <dbReference type="EMBL" id="ELU09678.1"/>
    </source>
</evidence>
<keyword evidence="8 17" id="KW-0732">Signal</keyword>
<feature type="binding site" evidence="16">
    <location>
        <position position="89"/>
    </location>
    <ligand>
        <name>Ca(2+)</name>
        <dbReference type="ChEBI" id="CHEBI:29108"/>
        <label>1</label>
    </ligand>
</feature>
<dbReference type="FunFam" id="2.170.16.10:FF:000001">
    <property type="entry name" value="Indian hedgehog"/>
    <property type="match status" value="1"/>
</dbReference>
<dbReference type="Pfam" id="PF01085">
    <property type="entry name" value="HH_signal"/>
    <property type="match status" value="1"/>
</dbReference>
<dbReference type="SUPFAM" id="SSF51294">
    <property type="entry name" value="Hedgehog/intein (Hint) domain"/>
    <property type="match status" value="1"/>
</dbReference>